<comment type="caution">
    <text evidence="2">The sequence shown here is derived from an EMBL/GenBank/DDBJ whole genome shotgun (WGS) entry which is preliminary data.</text>
</comment>
<sequence length="117" mass="12726">MTRGPAARHLAGVLAAPLLWFAHFFAIYIVNALGCARGLWQARWAGLPLSSWLIVAVSVLVLLLMGWLWRRTRRALRARGAADFLGWLAGALAALSALAVVWETWPALWVPACGPAL</sequence>
<feature type="transmembrane region" description="Helical" evidence="1">
    <location>
        <begin position="81"/>
        <end position="102"/>
    </location>
</feature>
<dbReference type="Proteomes" id="UP000217005">
    <property type="component" value="Unassembled WGS sequence"/>
</dbReference>
<evidence type="ECO:0000313" key="5">
    <source>
        <dbReference type="Proteomes" id="UP000217005"/>
    </source>
</evidence>
<keyword evidence="1" id="KW-0472">Membrane</keyword>
<dbReference type="AlphaFoldDB" id="A0A261SDJ7"/>
<feature type="transmembrane region" description="Helical" evidence="1">
    <location>
        <begin position="48"/>
        <end position="69"/>
    </location>
</feature>
<gene>
    <name evidence="3" type="ORF">CAL27_15430</name>
    <name evidence="2" type="ORF">CEG14_10115</name>
</gene>
<reference evidence="3 4" key="1">
    <citation type="submission" date="2017-05" db="EMBL/GenBank/DDBJ databases">
        <title>Complete and WGS of Bordetella genogroups.</title>
        <authorList>
            <person name="Spilker T."/>
            <person name="Lipuma J."/>
        </authorList>
    </citation>
    <scope>NUCLEOTIDE SEQUENCE [LARGE SCALE GENOMIC DNA]</scope>
    <source>
        <strain evidence="3 4">AU9795</strain>
    </source>
</reference>
<accession>A0A261SDJ7</accession>
<keyword evidence="4" id="KW-1185">Reference proteome</keyword>
<evidence type="ECO:0000313" key="2">
    <source>
        <dbReference type="EMBL" id="OZI35436.1"/>
    </source>
</evidence>
<keyword evidence="1" id="KW-0812">Transmembrane</keyword>
<reference evidence="2 5" key="2">
    <citation type="submission" date="2017-05" db="EMBL/GenBank/DDBJ databases">
        <title>Complete and WGS of Bordetella genogroups.</title>
        <authorList>
            <person name="Spilker T."/>
            <person name="LiPuma J."/>
        </authorList>
    </citation>
    <scope>NUCLEOTIDE SEQUENCE [LARGE SCALE GENOMIC DNA]</scope>
    <source>
        <strain evidence="2 5">AU17610</strain>
    </source>
</reference>
<dbReference type="EMBL" id="NEVR01000003">
    <property type="protein sequence ID" value="OZI63977.1"/>
    <property type="molecule type" value="Genomic_DNA"/>
</dbReference>
<organism evidence="2 5">
    <name type="scientific">Bordetella genomosp. 1</name>
    <dbReference type="NCBI Taxonomy" id="1395607"/>
    <lineage>
        <taxon>Bacteria</taxon>
        <taxon>Pseudomonadati</taxon>
        <taxon>Pseudomonadota</taxon>
        <taxon>Betaproteobacteria</taxon>
        <taxon>Burkholderiales</taxon>
        <taxon>Alcaligenaceae</taxon>
        <taxon>Bordetella</taxon>
    </lineage>
</organism>
<dbReference type="RefSeq" id="WP_094826245.1">
    <property type="nucleotide sequence ID" value="NZ_NEVL01000003.1"/>
</dbReference>
<dbReference type="OrthoDB" id="5569566at2"/>
<name>A0A261SDJ7_9BORD</name>
<evidence type="ECO:0000313" key="3">
    <source>
        <dbReference type="EMBL" id="OZI63977.1"/>
    </source>
</evidence>
<keyword evidence="1" id="KW-1133">Transmembrane helix</keyword>
<evidence type="ECO:0000256" key="1">
    <source>
        <dbReference type="SAM" id="Phobius"/>
    </source>
</evidence>
<protein>
    <submittedName>
        <fullName evidence="2">Uncharacterized protein</fullName>
    </submittedName>
</protein>
<dbReference type="EMBL" id="NEVL01000003">
    <property type="protein sequence ID" value="OZI35436.1"/>
    <property type="molecule type" value="Genomic_DNA"/>
</dbReference>
<proteinExistence type="predicted"/>
<evidence type="ECO:0000313" key="4">
    <source>
        <dbReference type="Proteomes" id="UP000216354"/>
    </source>
</evidence>
<dbReference type="Proteomes" id="UP000216354">
    <property type="component" value="Unassembled WGS sequence"/>
</dbReference>